<comment type="subcellular location">
    <subcellularLocation>
        <location evidence="8">Cytoplasm</location>
    </subcellularLocation>
</comment>
<comment type="similarity">
    <text evidence="4 8">Belongs to the class-III pyridoxal-phosphate-dependent aminotransferase family. HemL subfamily.</text>
</comment>
<keyword evidence="10" id="KW-1185">Reference proteome</keyword>
<dbReference type="OrthoDB" id="6524at2157"/>
<evidence type="ECO:0000256" key="1">
    <source>
        <dbReference type="ARBA" id="ARBA00001579"/>
    </source>
</evidence>
<name>A0A4P2VAG7_9ARCH</name>
<keyword evidence="5 8" id="KW-0663">Pyridoxal phosphate</keyword>
<comment type="cofactor">
    <cofactor evidence="2 8">
        <name>pyridoxal 5'-phosphate</name>
        <dbReference type="ChEBI" id="CHEBI:597326"/>
    </cofactor>
</comment>
<evidence type="ECO:0000256" key="2">
    <source>
        <dbReference type="ARBA" id="ARBA00001933"/>
    </source>
</evidence>
<evidence type="ECO:0000256" key="6">
    <source>
        <dbReference type="ARBA" id="ARBA00023235"/>
    </source>
</evidence>
<gene>
    <name evidence="8" type="primary">hemL</name>
    <name evidence="9" type="ORF">NAS2_0055</name>
</gene>
<dbReference type="GO" id="GO:0006782">
    <property type="term" value="P:protoporphyrinogen IX biosynthetic process"/>
    <property type="evidence" value="ECO:0007669"/>
    <property type="project" value="UniProtKB-UniRule"/>
</dbReference>
<dbReference type="UniPathway" id="UPA00251">
    <property type="reaction ID" value="UER00317"/>
</dbReference>
<dbReference type="Gene3D" id="3.40.640.10">
    <property type="entry name" value="Type I PLP-dependent aspartate aminotransferase-like (Major domain)"/>
    <property type="match status" value="1"/>
</dbReference>
<dbReference type="AlphaFoldDB" id="A0A4P2VAG7"/>
<dbReference type="GeneID" id="55583874"/>
<dbReference type="GO" id="GO:0008483">
    <property type="term" value="F:transaminase activity"/>
    <property type="evidence" value="ECO:0007669"/>
    <property type="project" value="UniProtKB-KW"/>
</dbReference>
<keyword evidence="7 8" id="KW-0627">Porphyrin biosynthesis</keyword>
<dbReference type="PANTHER" id="PTHR43713">
    <property type="entry name" value="GLUTAMATE-1-SEMIALDEHYDE 2,1-AMINOMUTASE"/>
    <property type="match status" value="1"/>
</dbReference>
<dbReference type="KEGG" id="ccai:NAS2_0055"/>
<dbReference type="Pfam" id="PF00202">
    <property type="entry name" value="Aminotran_3"/>
    <property type="match status" value="1"/>
</dbReference>
<comment type="pathway">
    <text evidence="3">Porphyrin-containing compound metabolism; protoporphyrin-IX biosynthesis; 5-aminolevulinate from L-glutamyl-tRNA(Glu): step 2/2.</text>
</comment>
<dbReference type="SUPFAM" id="SSF53383">
    <property type="entry name" value="PLP-dependent transferases"/>
    <property type="match status" value="1"/>
</dbReference>
<comment type="catalytic activity">
    <reaction evidence="1 8">
        <text>(S)-4-amino-5-oxopentanoate = 5-aminolevulinate</text>
        <dbReference type="Rhea" id="RHEA:14265"/>
        <dbReference type="ChEBI" id="CHEBI:57501"/>
        <dbReference type="ChEBI" id="CHEBI:356416"/>
        <dbReference type="EC" id="5.4.3.8"/>
    </reaction>
</comment>
<dbReference type="EC" id="5.4.3.8" evidence="8"/>
<dbReference type="FunFam" id="3.40.640.10:FF:000021">
    <property type="entry name" value="Glutamate-1-semialdehyde 2,1-aminomutase"/>
    <property type="match status" value="1"/>
</dbReference>
<dbReference type="GO" id="GO:0030170">
    <property type="term" value="F:pyridoxal phosphate binding"/>
    <property type="evidence" value="ECO:0007669"/>
    <property type="project" value="InterPro"/>
</dbReference>
<dbReference type="GO" id="GO:0042286">
    <property type="term" value="F:glutamate-1-semialdehyde 2,1-aminomutase activity"/>
    <property type="evidence" value="ECO:0007669"/>
    <property type="project" value="UniProtKB-UniRule"/>
</dbReference>
<reference evidence="9 10" key="1">
    <citation type="journal article" date="2019" name="ISME J.">
        <title>Isolation and characterization of a thermophilic sulfur- and iron-reducing thaumarchaeote from a terrestrial acidic hot spring.</title>
        <authorList>
            <person name="Kato S."/>
            <person name="Itoh T."/>
            <person name="Yuki M."/>
            <person name="Nagamori M."/>
            <person name="Ohnishi M."/>
            <person name="Uematsu K."/>
            <person name="Suzuki K."/>
            <person name="Takashina T."/>
            <person name="Ohkuma M."/>
        </authorList>
    </citation>
    <scope>NUCLEOTIDE SEQUENCE [LARGE SCALE GENOMIC DNA]</scope>
    <source>
        <strain evidence="9 10">NAS-02</strain>
    </source>
</reference>
<dbReference type="InterPro" id="IPR015424">
    <property type="entry name" value="PyrdxlP-dep_Trfase"/>
</dbReference>
<accession>A0A4P2VAG7</accession>
<evidence type="ECO:0000256" key="7">
    <source>
        <dbReference type="ARBA" id="ARBA00023244"/>
    </source>
</evidence>
<organism evidence="9 10">
    <name type="scientific">Conexivisphaera calida</name>
    <dbReference type="NCBI Taxonomy" id="1874277"/>
    <lineage>
        <taxon>Archaea</taxon>
        <taxon>Nitrososphaerota</taxon>
        <taxon>Conexivisphaeria</taxon>
        <taxon>Conexivisphaerales</taxon>
        <taxon>Conexivisphaeraceae</taxon>
        <taxon>Conexivisphaera</taxon>
    </lineage>
</organism>
<keyword evidence="8" id="KW-0963">Cytoplasm</keyword>
<evidence type="ECO:0000256" key="5">
    <source>
        <dbReference type="ARBA" id="ARBA00022898"/>
    </source>
</evidence>
<dbReference type="InterPro" id="IPR049704">
    <property type="entry name" value="Aminotrans_3_PPA_site"/>
</dbReference>
<keyword evidence="9" id="KW-0808">Transferase</keyword>
<evidence type="ECO:0000256" key="3">
    <source>
        <dbReference type="ARBA" id="ARBA00004819"/>
    </source>
</evidence>
<protein>
    <recommendedName>
        <fullName evidence="8">Glutamate-1-semialdehyde 2,1-aminomutase</fullName>
        <shortName evidence="8">GSA</shortName>
        <ecNumber evidence="8">5.4.3.8</ecNumber>
    </recommendedName>
    <alternativeName>
        <fullName evidence="8">Glutamate-1-semialdehyde aminotransferase</fullName>
        <shortName evidence="8">GSA-AT</shortName>
    </alternativeName>
</protein>
<dbReference type="InterPro" id="IPR015421">
    <property type="entry name" value="PyrdxlP-dep_Trfase_major"/>
</dbReference>
<dbReference type="InterPro" id="IPR015422">
    <property type="entry name" value="PyrdxlP-dep_Trfase_small"/>
</dbReference>
<dbReference type="InterPro" id="IPR005814">
    <property type="entry name" value="Aminotrans_3"/>
</dbReference>
<keyword evidence="6 8" id="KW-0413">Isomerase</keyword>
<dbReference type="HAMAP" id="MF_00375">
    <property type="entry name" value="HemL_aminotrans_3"/>
    <property type="match status" value="1"/>
</dbReference>
<dbReference type="GO" id="GO:0005737">
    <property type="term" value="C:cytoplasm"/>
    <property type="evidence" value="ECO:0007669"/>
    <property type="project" value="UniProtKB-SubCell"/>
</dbReference>
<dbReference type="EMBL" id="AP018732">
    <property type="protein sequence ID" value="BBE41469.1"/>
    <property type="molecule type" value="Genomic_DNA"/>
</dbReference>
<evidence type="ECO:0000256" key="4">
    <source>
        <dbReference type="ARBA" id="ARBA00008981"/>
    </source>
</evidence>
<dbReference type="InterPro" id="IPR004639">
    <property type="entry name" value="4pyrrol_synth_GluAld_NH2Trfase"/>
</dbReference>
<dbReference type="NCBIfam" id="NF000818">
    <property type="entry name" value="PRK00062.1"/>
    <property type="match status" value="1"/>
</dbReference>
<feature type="modified residue" description="N6-(pyridoxal phosphate)lysine" evidence="8">
    <location>
        <position position="261"/>
    </location>
</feature>
<evidence type="ECO:0000313" key="9">
    <source>
        <dbReference type="EMBL" id="BBE41469.1"/>
    </source>
</evidence>
<dbReference type="Gene3D" id="3.90.1150.10">
    <property type="entry name" value="Aspartate Aminotransferase, domain 1"/>
    <property type="match status" value="1"/>
</dbReference>
<evidence type="ECO:0000313" key="10">
    <source>
        <dbReference type="Proteomes" id="UP000509448"/>
    </source>
</evidence>
<sequence>MGVSSDRLREDAARLLPGGVSSPIRASVRPCPFFVDRALGARIWTTDGAELVDWVMGYGPNLLGHANDRVRLAVVEQVERGWLYGAPTRTEVELAGKISTYYGPGKVRFVNSGGEAAMTAVRLARGATRRRLLVKFDGCYHGASDVLLSRRGDGALGIPSSAGVPEEFAGSTIVLRYNDVDELHRIMKKFGDQVAAVIVEPVGANMGVVPASSDFLSAAKEEAEGSGALLIFDEVVTGFRLGLRGAQGLYGIKPDLTVLGKIIGGGFPVGALVGRSELMDLLAPLGPVYNAGTFNGHPVSMAAGLATLRILEEGWPYFRAERAAKAVSEELSRMRLNGGEVAVNVIGSMFQVFMRKPPVVDADSARGSDSSAYMKFHEALMRKGVFSPPSQMETWFASSAHGDEEVSRTIEEIRKAWPS</sequence>
<dbReference type="RefSeq" id="WP_174447816.1">
    <property type="nucleotide sequence ID" value="NZ_AP018732.1"/>
</dbReference>
<dbReference type="PROSITE" id="PS00600">
    <property type="entry name" value="AA_TRANSFER_CLASS_3"/>
    <property type="match status" value="1"/>
</dbReference>
<evidence type="ECO:0000256" key="8">
    <source>
        <dbReference type="HAMAP-Rule" id="MF_00375"/>
    </source>
</evidence>
<dbReference type="CDD" id="cd00610">
    <property type="entry name" value="OAT_like"/>
    <property type="match status" value="1"/>
</dbReference>
<dbReference type="Proteomes" id="UP000509448">
    <property type="component" value="Chromosome"/>
</dbReference>
<proteinExistence type="inferred from homology"/>
<keyword evidence="9" id="KW-0032">Aminotransferase</keyword>
<dbReference type="PANTHER" id="PTHR43713:SF3">
    <property type="entry name" value="GLUTAMATE-1-SEMIALDEHYDE 2,1-AMINOMUTASE 1, CHLOROPLASTIC-RELATED"/>
    <property type="match status" value="1"/>
</dbReference>